<proteinExistence type="inferred from homology"/>
<organism evidence="2">
    <name type="scientific">hydrothermal vent metagenome</name>
    <dbReference type="NCBI Taxonomy" id="652676"/>
    <lineage>
        <taxon>unclassified sequences</taxon>
        <taxon>metagenomes</taxon>
        <taxon>ecological metagenomes</taxon>
    </lineage>
</organism>
<protein>
    <submittedName>
        <fullName evidence="2">TolB protein, periplasmic protein involved in the tonb-independent uptake of group A colicins</fullName>
    </submittedName>
</protein>
<evidence type="ECO:0000313" key="2">
    <source>
        <dbReference type="EMBL" id="SFV55099.1"/>
    </source>
</evidence>
<comment type="similarity">
    <text evidence="1">Belongs to the TolB family.</text>
</comment>
<gene>
    <name evidence="2" type="ORF">MNB_SV-12-306</name>
</gene>
<dbReference type="AlphaFoldDB" id="A0A1W1BNH3"/>
<sequence>MRFILFFLLTINLFAVDAELTIEKDVESKTTISIIEDVNTAGSSNKHQKMFSLLLNDIKMSGHFEVDKTPRKGSFEEGAMLPPELHDREYIIKYSYSPSGTKLDIKLIQVSDNNVILAKGYSVNSIQRYPFLSHNAIVDINNALGHDDISWMKRHILFSKYTSSRKSEIWVADYTLLFSSVVVRGGLNLFPKWANKNQGAFYYTSYNNLTPTLYRVDMRSGSRKKIVSSEGMLVCSDVSADGSKLLLTMAPKGQTDIYEYSVGDGSKNRLTKFGGIDVNGKYLGDESRIAFVSNRTGKANIYAKSIGSSSVSKIAQHGSNNSSCDAFDKYILYSVKEGGATNIYLGSAYSSYVRPLTSNGSNQLPRFSSDGKVILYIKQNGGKNSIGYMNLATNENALYPMQSGKIQSLDW</sequence>
<dbReference type="PANTHER" id="PTHR36842">
    <property type="entry name" value="PROTEIN TOLB HOMOLOG"/>
    <property type="match status" value="1"/>
</dbReference>
<reference evidence="2" key="1">
    <citation type="submission" date="2016-10" db="EMBL/GenBank/DDBJ databases">
        <authorList>
            <person name="de Groot N.N."/>
        </authorList>
    </citation>
    <scope>NUCLEOTIDE SEQUENCE</scope>
</reference>
<name>A0A1W1BNH3_9ZZZZ</name>
<dbReference type="SUPFAM" id="SSF69304">
    <property type="entry name" value="Tricorn protease N-terminal domain"/>
    <property type="match status" value="1"/>
</dbReference>
<dbReference type="PANTHER" id="PTHR36842:SF1">
    <property type="entry name" value="PROTEIN TOLB"/>
    <property type="match status" value="1"/>
</dbReference>
<evidence type="ECO:0000256" key="1">
    <source>
        <dbReference type="ARBA" id="ARBA00009820"/>
    </source>
</evidence>
<dbReference type="EMBL" id="FPHE01000059">
    <property type="protein sequence ID" value="SFV55099.1"/>
    <property type="molecule type" value="Genomic_DNA"/>
</dbReference>
<dbReference type="Gene3D" id="2.120.10.30">
    <property type="entry name" value="TolB, C-terminal domain"/>
    <property type="match status" value="1"/>
</dbReference>
<accession>A0A1W1BNH3</accession>
<dbReference type="Pfam" id="PF07676">
    <property type="entry name" value="PD40"/>
    <property type="match status" value="2"/>
</dbReference>
<dbReference type="InterPro" id="IPR011042">
    <property type="entry name" value="6-blade_b-propeller_TolB-like"/>
</dbReference>
<dbReference type="InterPro" id="IPR011659">
    <property type="entry name" value="WD40"/>
</dbReference>
<dbReference type="NCBIfam" id="NF003124">
    <property type="entry name" value="PRK04043.1"/>
    <property type="match status" value="1"/>
</dbReference>